<accession>A0AAW1K5S9</accession>
<dbReference type="Proteomes" id="UP001458880">
    <property type="component" value="Unassembled WGS sequence"/>
</dbReference>
<sequence length="101" mass="11739">MADLLIQPGCGLTVYADATAVYALRSNKLILYRHLEQTVDSILQWMLRWRLKISRKKCTAVHFTYRLQPTPTNIVVGVVALSWSHTSRYMGLIVDQRFSWR</sequence>
<reference evidence="1 2" key="1">
    <citation type="journal article" date="2024" name="BMC Genomics">
        <title>De novo assembly and annotation of Popillia japonica's genome with initial clues to its potential as an invasive pest.</title>
        <authorList>
            <person name="Cucini C."/>
            <person name="Boschi S."/>
            <person name="Funari R."/>
            <person name="Cardaioli E."/>
            <person name="Iannotti N."/>
            <person name="Marturano G."/>
            <person name="Paoli F."/>
            <person name="Bruttini M."/>
            <person name="Carapelli A."/>
            <person name="Frati F."/>
            <person name="Nardi F."/>
        </authorList>
    </citation>
    <scope>NUCLEOTIDE SEQUENCE [LARGE SCALE GENOMIC DNA]</scope>
    <source>
        <strain evidence="1">DMR45628</strain>
    </source>
</reference>
<name>A0AAW1K5S9_POPJA</name>
<keyword evidence="1" id="KW-0695">RNA-directed DNA polymerase</keyword>
<dbReference type="EMBL" id="JASPKY010000261">
    <property type="protein sequence ID" value="KAK9712580.1"/>
    <property type="molecule type" value="Genomic_DNA"/>
</dbReference>
<proteinExistence type="predicted"/>
<protein>
    <submittedName>
        <fullName evidence="1">Reverse transcriptase (RNA-dependent DNA polymerase)</fullName>
    </submittedName>
</protein>
<keyword evidence="2" id="KW-1185">Reference proteome</keyword>
<evidence type="ECO:0000313" key="2">
    <source>
        <dbReference type="Proteomes" id="UP001458880"/>
    </source>
</evidence>
<dbReference type="GO" id="GO:0003964">
    <property type="term" value="F:RNA-directed DNA polymerase activity"/>
    <property type="evidence" value="ECO:0007669"/>
    <property type="project" value="UniProtKB-KW"/>
</dbReference>
<organism evidence="1 2">
    <name type="scientific">Popillia japonica</name>
    <name type="common">Japanese beetle</name>
    <dbReference type="NCBI Taxonomy" id="7064"/>
    <lineage>
        <taxon>Eukaryota</taxon>
        <taxon>Metazoa</taxon>
        <taxon>Ecdysozoa</taxon>
        <taxon>Arthropoda</taxon>
        <taxon>Hexapoda</taxon>
        <taxon>Insecta</taxon>
        <taxon>Pterygota</taxon>
        <taxon>Neoptera</taxon>
        <taxon>Endopterygota</taxon>
        <taxon>Coleoptera</taxon>
        <taxon>Polyphaga</taxon>
        <taxon>Scarabaeiformia</taxon>
        <taxon>Scarabaeidae</taxon>
        <taxon>Rutelinae</taxon>
        <taxon>Popillia</taxon>
    </lineage>
</organism>
<evidence type="ECO:0000313" key="1">
    <source>
        <dbReference type="EMBL" id="KAK9712580.1"/>
    </source>
</evidence>
<keyword evidence="1" id="KW-0548">Nucleotidyltransferase</keyword>
<keyword evidence="1" id="KW-0808">Transferase</keyword>
<comment type="caution">
    <text evidence="1">The sequence shown here is derived from an EMBL/GenBank/DDBJ whole genome shotgun (WGS) entry which is preliminary data.</text>
</comment>
<gene>
    <name evidence="1" type="ORF">QE152_g24810</name>
</gene>
<dbReference type="AlphaFoldDB" id="A0AAW1K5S9"/>